<evidence type="ECO:0000313" key="3">
    <source>
        <dbReference type="Proteomes" id="UP000799118"/>
    </source>
</evidence>
<evidence type="ECO:0000256" key="1">
    <source>
        <dbReference type="SAM" id="Phobius"/>
    </source>
</evidence>
<gene>
    <name evidence="2" type="ORF">BT96DRAFT_947860</name>
</gene>
<keyword evidence="1" id="KW-0472">Membrane</keyword>
<protein>
    <submittedName>
        <fullName evidence="2">Uncharacterized protein</fullName>
    </submittedName>
</protein>
<accession>A0A6A4GQR3</accession>
<keyword evidence="3" id="KW-1185">Reference proteome</keyword>
<proteinExistence type="predicted"/>
<sequence>MSHTITCAYRNSYSWFLVTIALTSTVRIPYTAVFFPYRTVAKNLVRKYGKILRAVYDLVSIGTQFKKLEPGTKSLYLAPISVSAHGSQLSPFRSHPDYSPTFPMHH</sequence>
<organism evidence="2 3">
    <name type="scientific">Gymnopus androsaceus JB14</name>
    <dbReference type="NCBI Taxonomy" id="1447944"/>
    <lineage>
        <taxon>Eukaryota</taxon>
        <taxon>Fungi</taxon>
        <taxon>Dikarya</taxon>
        <taxon>Basidiomycota</taxon>
        <taxon>Agaricomycotina</taxon>
        <taxon>Agaricomycetes</taxon>
        <taxon>Agaricomycetidae</taxon>
        <taxon>Agaricales</taxon>
        <taxon>Marasmiineae</taxon>
        <taxon>Omphalotaceae</taxon>
        <taxon>Gymnopus</taxon>
    </lineage>
</organism>
<dbReference type="AlphaFoldDB" id="A0A6A4GQR3"/>
<keyword evidence="1" id="KW-0812">Transmembrane</keyword>
<name>A0A6A4GQR3_9AGAR</name>
<dbReference type="Proteomes" id="UP000799118">
    <property type="component" value="Unassembled WGS sequence"/>
</dbReference>
<dbReference type="EMBL" id="ML769761">
    <property type="protein sequence ID" value="KAE9388112.1"/>
    <property type="molecule type" value="Genomic_DNA"/>
</dbReference>
<reference evidence="2" key="1">
    <citation type="journal article" date="2019" name="Environ. Microbiol.">
        <title>Fungal ecological strategies reflected in gene transcription - a case study of two litter decomposers.</title>
        <authorList>
            <person name="Barbi F."/>
            <person name="Kohler A."/>
            <person name="Barry K."/>
            <person name="Baskaran P."/>
            <person name="Daum C."/>
            <person name="Fauchery L."/>
            <person name="Ihrmark K."/>
            <person name="Kuo A."/>
            <person name="LaButti K."/>
            <person name="Lipzen A."/>
            <person name="Morin E."/>
            <person name="Grigoriev I.V."/>
            <person name="Henrissat B."/>
            <person name="Lindahl B."/>
            <person name="Martin F."/>
        </authorList>
    </citation>
    <scope>NUCLEOTIDE SEQUENCE</scope>
    <source>
        <strain evidence="2">JB14</strain>
    </source>
</reference>
<feature type="transmembrane region" description="Helical" evidence="1">
    <location>
        <begin position="12"/>
        <end position="37"/>
    </location>
</feature>
<evidence type="ECO:0000313" key="2">
    <source>
        <dbReference type="EMBL" id="KAE9388112.1"/>
    </source>
</evidence>
<keyword evidence="1" id="KW-1133">Transmembrane helix</keyword>